<evidence type="ECO:0000256" key="4">
    <source>
        <dbReference type="ARBA" id="ARBA00022816"/>
    </source>
</evidence>
<feature type="compositionally biased region" description="Polar residues" evidence="9">
    <location>
        <begin position="90"/>
        <end position="99"/>
    </location>
</feature>
<evidence type="ECO:0000256" key="9">
    <source>
        <dbReference type="SAM" id="MobiDB-lite"/>
    </source>
</evidence>
<feature type="region of interest" description="Disordered" evidence="9">
    <location>
        <begin position="78"/>
        <end position="105"/>
    </location>
</feature>
<evidence type="ECO:0000256" key="7">
    <source>
        <dbReference type="ARBA" id="ARBA00023132"/>
    </source>
</evidence>
<keyword evidence="3" id="KW-0813">Transport</keyword>
<evidence type="ECO:0000256" key="2">
    <source>
        <dbReference type="ARBA" id="ARBA00008926"/>
    </source>
</evidence>
<dbReference type="PANTHER" id="PTHR23198:SF6">
    <property type="entry name" value="NUCLEAR PORE COMPLEX PROTEIN NUP98-NUP96"/>
    <property type="match status" value="1"/>
</dbReference>
<dbReference type="GO" id="GO:0051028">
    <property type="term" value="P:mRNA transport"/>
    <property type="evidence" value="ECO:0007669"/>
    <property type="project" value="UniProtKB-KW"/>
</dbReference>
<keyword evidence="12" id="KW-1185">Reference proteome</keyword>
<name>A0A2Z6NB89_TRISU</name>
<reference evidence="12" key="1">
    <citation type="journal article" date="2017" name="Front. Plant Sci.">
        <title>Climate Clever Clovers: New Paradigm to Reduce the Environmental Footprint of Ruminants by Breeding Low Methanogenic Forages Utilizing Haplotype Variation.</title>
        <authorList>
            <person name="Kaur P."/>
            <person name="Appels R."/>
            <person name="Bayer P.E."/>
            <person name="Keeble-Gagnere G."/>
            <person name="Wang J."/>
            <person name="Hirakawa H."/>
            <person name="Shirasawa K."/>
            <person name="Vercoe P."/>
            <person name="Stefanova K."/>
            <person name="Durmic Z."/>
            <person name="Nichols P."/>
            <person name="Revell C."/>
            <person name="Isobe S.N."/>
            <person name="Edwards D."/>
            <person name="Erskine W."/>
        </authorList>
    </citation>
    <scope>NUCLEOTIDE SEQUENCE [LARGE SCALE GENOMIC DNA]</scope>
    <source>
        <strain evidence="12">cv. Daliak</strain>
    </source>
</reference>
<dbReference type="InterPro" id="IPR036903">
    <property type="entry name" value="Nup98_auto-Pept-S59_dom_sf"/>
</dbReference>
<dbReference type="GO" id="GO:0000973">
    <property type="term" value="P:post-transcriptional tethering of RNA polymerase II gene DNA at nuclear periphery"/>
    <property type="evidence" value="ECO:0007669"/>
    <property type="project" value="TreeGrafter"/>
</dbReference>
<dbReference type="EMBL" id="DF973338">
    <property type="protein sequence ID" value="GAU26547.1"/>
    <property type="molecule type" value="Genomic_DNA"/>
</dbReference>
<evidence type="ECO:0000256" key="6">
    <source>
        <dbReference type="ARBA" id="ARBA00023010"/>
    </source>
</evidence>
<dbReference type="InterPro" id="IPR037665">
    <property type="entry name" value="Nucleoporin_S59-like"/>
</dbReference>
<comment type="similarity">
    <text evidence="2">Belongs to the nucleoporin GLFG family.</text>
</comment>
<protein>
    <recommendedName>
        <fullName evidence="10">Peptidase S59 domain-containing protein</fullName>
    </recommendedName>
</protein>
<dbReference type="PANTHER" id="PTHR23198">
    <property type="entry name" value="NUCLEOPORIN"/>
    <property type="match status" value="1"/>
</dbReference>
<dbReference type="GO" id="GO:0006606">
    <property type="term" value="P:protein import into nucleus"/>
    <property type="evidence" value="ECO:0007669"/>
    <property type="project" value="TreeGrafter"/>
</dbReference>
<dbReference type="Proteomes" id="UP000242715">
    <property type="component" value="Unassembled WGS sequence"/>
</dbReference>
<evidence type="ECO:0000259" key="10">
    <source>
        <dbReference type="PROSITE" id="PS51434"/>
    </source>
</evidence>
<dbReference type="GO" id="GO:0034398">
    <property type="term" value="P:telomere tethering at nuclear periphery"/>
    <property type="evidence" value="ECO:0007669"/>
    <property type="project" value="TreeGrafter"/>
</dbReference>
<dbReference type="PROSITE" id="PS51434">
    <property type="entry name" value="NUP_C"/>
    <property type="match status" value="1"/>
</dbReference>
<dbReference type="GO" id="GO:0017056">
    <property type="term" value="F:structural constituent of nuclear pore"/>
    <property type="evidence" value="ECO:0007669"/>
    <property type="project" value="InterPro"/>
</dbReference>
<accession>A0A2Z6NB89</accession>
<comment type="subcellular location">
    <subcellularLocation>
        <location evidence="1">Nucleus</location>
        <location evidence="1">Nuclear pore complex</location>
    </subcellularLocation>
</comment>
<evidence type="ECO:0000256" key="3">
    <source>
        <dbReference type="ARBA" id="ARBA00022448"/>
    </source>
</evidence>
<proteinExistence type="inferred from homology"/>
<gene>
    <name evidence="11" type="ORF">TSUD_266610</name>
</gene>
<dbReference type="GO" id="GO:0044614">
    <property type="term" value="C:nuclear pore cytoplasmic filaments"/>
    <property type="evidence" value="ECO:0007669"/>
    <property type="project" value="TreeGrafter"/>
</dbReference>
<evidence type="ECO:0000256" key="8">
    <source>
        <dbReference type="ARBA" id="ARBA00023242"/>
    </source>
</evidence>
<dbReference type="SUPFAM" id="SSF82215">
    <property type="entry name" value="C-terminal autoproteolytic domain of nucleoporin nup98"/>
    <property type="match status" value="1"/>
</dbReference>
<keyword evidence="5" id="KW-0653">Protein transport</keyword>
<dbReference type="GO" id="GO:0006405">
    <property type="term" value="P:RNA export from nucleus"/>
    <property type="evidence" value="ECO:0007669"/>
    <property type="project" value="TreeGrafter"/>
</dbReference>
<evidence type="ECO:0000256" key="1">
    <source>
        <dbReference type="ARBA" id="ARBA00004567"/>
    </source>
</evidence>
<feature type="domain" description="Peptidase S59" evidence="10">
    <location>
        <begin position="135"/>
        <end position="267"/>
    </location>
</feature>
<keyword evidence="8" id="KW-0539">Nucleus</keyword>
<dbReference type="InterPro" id="IPR007230">
    <property type="entry name" value="Nup98_auto-Pept-S59_dom"/>
</dbReference>
<dbReference type="AlphaFoldDB" id="A0A2Z6NB89"/>
<dbReference type="GO" id="GO:0008139">
    <property type="term" value="F:nuclear localization sequence binding"/>
    <property type="evidence" value="ECO:0007669"/>
    <property type="project" value="TreeGrafter"/>
</dbReference>
<dbReference type="GO" id="GO:0003723">
    <property type="term" value="F:RNA binding"/>
    <property type="evidence" value="ECO:0007669"/>
    <property type="project" value="TreeGrafter"/>
</dbReference>
<keyword evidence="6" id="KW-0811">Translocation</keyword>
<dbReference type="Pfam" id="PF04096">
    <property type="entry name" value="Nucleoporin2"/>
    <property type="match status" value="1"/>
</dbReference>
<organism evidence="11 12">
    <name type="scientific">Trifolium subterraneum</name>
    <name type="common">Subterranean clover</name>
    <dbReference type="NCBI Taxonomy" id="3900"/>
    <lineage>
        <taxon>Eukaryota</taxon>
        <taxon>Viridiplantae</taxon>
        <taxon>Streptophyta</taxon>
        <taxon>Embryophyta</taxon>
        <taxon>Tracheophyta</taxon>
        <taxon>Spermatophyta</taxon>
        <taxon>Magnoliopsida</taxon>
        <taxon>eudicotyledons</taxon>
        <taxon>Gunneridae</taxon>
        <taxon>Pentapetalae</taxon>
        <taxon>rosids</taxon>
        <taxon>fabids</taxon>
        <taxon>Fabales</taxon>
        <taxon>Fabaceae</taxon>
        <taxon>Papilionoideae</taxon>
        <taxon>50 kb inversion clade</taxon>
        <taxon>NPAAA clade</taxon>
        <taxon>Hologalegina</taxon>
        <taxon>IRL clade</taxon>
        <taxon>Trifolieae</taxon>
        <taxon>Trifolium</taxon>
    </lineage>
</organism>
<dbReference type="Gene3D" id="3.30.1610.10">
    <property type="entry name" value="Peptidase S59, nucleoporin"/>
    <property type="match status" value="1"/>
</dbReference>
<evidence type="ECO:0000313" key="11">
    <source>
        <dbReference type="EMBL" id="GAU26547.1"/>
    </source>
</evidence>
<dbReference type="OrthoDB" id="31011at2759"/>
<keyword evidence="4" id="KW-0509">mRNA transport</keyword>
<keyword evidence="7" id="KW-0906">Nuclear pore complex</keyword>
<evidence type="ECO:0000256" key="5">
    <source>
        <dbReference type="ARBA" id="ARBA00022927"/>
    </source>
</evidence>
<evidence type="ECO:0000313" key="12">
    <source>
        <dbReference type="Proteomes" id="UP000242715"/>
    </source>
</evidence>
<sequence>MLVQDKPAPVRISSVLTARHLLPRTKYPLRKYKNEGSMVPLFSNDDTPTTLKADALFIPRENPWALINCPMDQWPRKASEKASFKGISSREANTTPNDRTSSEDREILDVVKEQVQPVPTKHTSNGSNEDHSLQKADMYKSLSGHRAGVEALLPKLRNEVTDFIVGRHGYGSIKFFGATDVRWLDLESIIQFNNYGVSVYKDDSKKPPVGQGLNKPAEITLLNIKCFDKQNELEYKEVLKSMAKNQGAEYVSYDATKGEWIFKVHHFSSYENVFSFDHECSICILGSSEGRFIHEGLCYYGH</sequence>